<evidence type="ECO:0000256" key="9">
    <source>
        <dbReference type="ARBA" id="ARBA00022723"/>
    </source>
</evidence>
<evidence type="ECO:0000313" key="21">
    <source>
        <dbReference type="EMBL" id="PLN86804.1"/>
    </source>
</evidence>
<evidence type="ECO:0000256" key="13">
    <source>
        <dbReference type="ARBA" id="ARBA00022833"/>
    </source>
</evidence>
<dbReference type="Proteomes" id="UP000235023">
    <property type="component" value="Unassembled WGS sequence"/>
</dbReference>
<evidence type="ECO:0000259" key="20">
    <source>
        <dbReference type="PROSITE" id="PS50178"/>
    </source>
</evidence>
<dbReference type="Pfam" id="PF01363">
    <property type="entry name" value="FYVE"/>
    <property type="match status" value="1"/>
</dbReference>
<evidence type="ECO:0000256" key="14">
    <source>
        <dbReference type="ARBA" id="ARBA00023136"/>
    </source>
</evidence>
<feature type="compositionally biased region" description="Low complexity" evidence="18">
    <location>
        <begin position="1"/>
        <end position="30"/>
    </location>
</feature>
<evidence type="ECO:0000256" key="4">
    <source>
        <dbReference type="ARBA" id="ARBA00004371"/>
    </source>
</evidence>
<dbReference type="EC" id="2.3.2.27" evidence="6"/>
<evidence type="ECO:0000256" key="5">
    <source>
        <dbReference type="ARBA" id="ARBA00004906"/>
    </source>
</evidence>
<dbReference type="OrthoDB" id="660555at2759"/>
<dbReference type="GO" id="GO:0070936">
    <property type="term" value="P:protein K48-linked ubiquitination"/>
    <property type="evidence" value="ECO:0007669"/>
    <property type="project" value="TreeGrafter"/>
</dbReference>
<evidence type="ECO:0000256" key="7">
    <source>
        <dbReference type="ARBA" id="ARBA00022679"/>
    </source>
</evidence>
<dbReference type="PROSITE" id="PS50089">
    <property type="entry name" value="ZF_RING_2"/>
    <property type="match status" value="1"/>
</dbReference>
<dbReference type="PANTHER" id="PTHR46661:SF4">
    <property type="entry name" value="RING-TYPE DOMAIN-CONTAINING PROTEIN"/>
    <property type="match status" value="1"/>
</dbReference>
<evidence type="ECO:0000256" key="12">
    <source>
        <dbReference type="ARBA" id="ARBA00022786"/>
    </source>
</evidence>
<dbReference type="GO" id="GO:0005768">
    <property type="term" value="C:endosome"/>
    <property type="evidence" value="ECO:0007669"/>
    <property type="project" value="UniProtKB-SubCell"/>
</dbReference>
<feature type="compositionally biased region" description="Basic and acidic residues" evidence="18">
    <location>
        <begin position="70"/>
        <end position="79"/>
    </location>
</feature>
<dbReference type="SUPFAM" id="SSF57850">
    <property type="entry name" value="RING/U-box"/>
    <property type="match status" value="1"/>
</dbReference>
<evidence type="ECO:0000256" key="2">
    <source>
        <dbReference type="ARBA" id="ARBA00004170"/>
    </source>
</evidence>
<keyword evidence="16" id="KW-0449">Lipoprotein</keyword>
<keyword evidence="22" id="KW-1185">Reference proteome</keyword>
<dbReference type="GO" id="GO:0061630">
    <property type="term" value="F:ubiquitin protein ligase activity"/>
    <property type="evidence" value="ECO:0007669"/>
    <property type="project" value="UniProtKB-EC"/>
</dbReference>
<evidence type="ECO:0000256" key="16">
    <source>
        <dbReference type="ARBA" id="ARBA00023288"/>
    </source>
</evidence>
<proteinExistence type="predicted"/>
<dbReference type="Pfam" id="PF13639">
    <property type="entry name" value="zf-RING_2"/>
    <property type="match status" value="1"/>
</dbReference>
<keyword evidence="12" id="KW-0833">Ubl conjugation pathway</keyword>
<dbReference type="CDD" id="cd16489">
    <property type="entry name" value="mRING-CH-C4HC2H_ZNRF"/>
    <property type="match status" value="1"/>
</dbReference>
<dbReference type="InterPro" id="IPR011011">
    <property type="entry name" value="Znf_FYVE_PHD"/>
</dbReference>
<keyword evidence="13" id="KW-0862">Zinc</keyword>
<feature type="region of interest" description="Disordered" evidence="18">
    <location>
        <begin position="1"/>
        <end position="152"/>
    </location>
</feature>
<feature type="compositionally biased region" description="Pro residues" evidence="18">
    <location>
        <begin position="258"/>
        <end position="278"/>
    </location>
</feature>
<comment type="pathway">
    <text evidence="5">Protein modification; protein ubiquitination.</text>
</comment>
<dbReference type="SMART" id="SM00064">
    <property type="entry name" value="FYVE"/>
    <property type="match status" value="1"/>
</dbReference>
<evidence type="ECO:0000256" key="1">
    <source>
        <dbReference type="ARBA" id="ARBA00000900"/>
    </source>
</evidence>
<keyword evidence="7" id="KW-0808">Transferase</keyword>
<accession>A0A2J5I9S3</accession>
<evidence type="ECO:0000256" key="17">
    <source>
        <dbReference type="PROSITE-ProRule" id="PRU00175"/>
    </source>
</evidence>
<evidence type="ECO:0000256" key="10">
    <source>
        <dbReference type="ARBA" id="ARBA00022753"/>
    </source>
</evidence>
<evidence type="ECO:0000259" key="19">
    <source>
        <dbReference type="PROSITE" id="PS50089"/>
    </source>
</evidence>
<evidence type="ECO:0000256" key="18">
    <source>
        <dbReference type="SAM" id="MobiDB-lite"/>
    </source>
</evidence>
<dbReference type="InterPro" id="IPR000306">
    <property type="entry name" value="Znf_FYVE"/>
</dbReference>
<dbReference type="PROSITE" id="PS50178">
    <property type="entry name" value="ZF_FYVE"/>
    <property type="match status" value="1"/>
</dbReference>
<feature type="domain" description="FYVE-type" evidence="20">
    <location>
        <begin position="160"/>
        <end position="262"/>
    </location>
</feature>
<keyword evidence="11 17" id="KW-0863">Zinc-finger</keyword>
<gene>
    <name evidence="21" type="ORF">BDW42DRAFT_69</name>
</gene>
<evidence type="ECO:0000256" key="3">
    <source>
        <dbReference type="ARBA" id="ARBA00004177"/>
    </source>
</evidence>
<dbReference type="EMBL" id="KZ559496">
    <property type="protein sequence ID" value="PLN86804.1"/>
    <property type="molecule type" value="Genomic_DNA"/>
</dbReference>
<feature type="domain" description="RING-type" evidence="19">
    <location>
        <begin position="447"/>
        <end position="488"/>
    </location>
</feature>
<keyword evidence="8" id="KW-0519">Myristate</keyword>
<feature type="region of interest" description="Disordered" evidence="18">
    <location>
        <begin position="258"/>
        <end position="294"/>
    </location>
</feature>
<evidence type="ECO:0000256" key="8">
    <source>
        <dbReference type="ARBA" id="ARBA00022707"/>
    </source>
</evidence>
<dbReference type="GO" id="GO:0043161">
    <property type="term" value="P:proteasome-mediated ubiquitin-dependent protein catabolic process"/>
    <property type="evidence" value="ECO:0007669"/>
    <property type="project" value="TreeGrafter"/>
</dbReference>
<comment type="subcellular location">
    <subcellularLocation>
        <location evidence="3">Endosome</location>
    </subcellularLocation>
    <subcellularLocation>
        <location evidence="4">Lysosome</location>
    </subcellularLocation>
    <subcellularLocation>
        <location evidence="2">Membrane</location>
        <topology evidence="2">Peripheral membrane protein</topology>
    </subcellularLocation>
</comment>
<organism evidence="21 22">
    <name type="scientific">Aspergillus taichungensis</name>
    <dbReference type="NCBI Taxonomy" id="482145"/>
    <lineage>
        <taxon>Eukaryota</taxon>
        <taxon>Fungi</taxon>
        <taxon>Dikarya</taxon>
        <taxon>Ascomycota</taxon>
        <taxon>Pezizomycotina</taxon>
        <taxon>Eurotiomycetes</taxon>
        <taxon>Eurotiomycetidae</taxon>
        <taxon>Eurotiales</taxon>
        <taxon>Aspergillaceae</taxon>
        <taxon>Aspergillus</taxon>
        <taxon>Aspergillus subgen. Circumdati</taxon>
    </lineage>
</organism>
<keyword evidence="9" id="KW-0479">Metal-binding</keyword>
<keyword evidence="15" id="KW-0458">Lysosome</keyword>
<dbReference type="GO" id="GO:0008270">
    <property type="term" value="F:zinc ion binding"/>
    <property type="evidence" value="ECO:0007669"/>
    <property type="project" value="UniProtKB-KW"/>
</dbReference>
<dbReference type="Gene3D" id="3.30.40.10">
    <property type="entry name" value="Zinc/RING finger domain, C3HC4 (zinc finger)"/>
    <property type="match status" value="2"/>
</dbReference>
<dbReference type="AlphaFoldDB" id="A0A2J5I9S3"/>
<dbReference type="InterPro" id="IPR013083">
    <property type="entry name" value="Znf_RING/FYVE/PHD"/>
</dbReference>
<keyword evidence="10" id="KW-0967">Endosome</keyword>
<dbReference type="PANTHER" id="PTHR46661">
    <property type="entry name" value="E3 UBIQUITIN-PROTEIN LIGASE ZNRF1-LIKE PROTEIN"/>
    <property type="match status" value="1"/>
</dbReference>
<protein>
    <recommendedName>
        <fullName evidence="6">RING-type E3 ubiquitin transferase</fullName>
        <ecNumber evidence="6">2.3.2.27</ecNumber>
    </recommendedName>
</protein>
<sequence length="488" mass="52853">MSSSSAPEPPAAFATAGSLPASSPDSPALGRADHAGSGQGPSRAEPGPAYNTRPERRRSTLSGSDRKRRLVEMQRDGRHPWPGASHEAERESRSIPQGQSQARPDVTTAGASYADPIDLSSSPPPQQPPPPPPRPANHPTPWGQNSGEYGELMRPRWQPDAEATNCPICGTLFSFWYRKHHCRKCGRVVCASCSPHRITIPRQFIVHPPEAARSRASSLMTPRVPVIDLEADTQAQSPSAINPALGGGEEVRLCNPCVPDPNPDPPRGYPVREPPPGGWGPRHRSYHSVSSGRPPYDAIPDSYARLSRRTVGSNDYPGFMGFGSSSGTPFAERMDYGSQGRPLPFLAGSARSLPMRSSMDSEAPVRTGERRRPPVAERDLCPICVRPLPALGANGSEEGREAHIRDCIASHGRGGTPEGPPAAAPVRMVAYTATEKDCLGEEGVAECTICMEEYAEGDVLVRLECLCKFHQRCIVEWFERKKECPVHK</sequence>
<dbReference type="InterPro" id="IPR017455">
    <property type="entry name" value="Znf_FYVE-rel"/>
</dbReference>
<evidence type="ECO:0000313" key="22">
    <source>
        <dbReference type="Proteomes" id="UP000235023"/>
    </source>
</evidence>
<comment type="catalytic activity">
    <reaction evidence="1">
        <text>S-ubiquitinyl-[E2 ubiquitin-conjugating enzyme]-L-cysteine + [acceptor protein]-L-lysine = [E2 ubiquitin-conjugating enzyme]-L-cysteine + N(6)-ubiquitinyl-[acceptor protein]-L-lysine.</text>
        <dbReference type="EC" id="2.3.2.27"/>
    </reaction>
</comment>
<evidence type="ECO:0000256" key="15">
    <source>
        <dbReference type="ARBA" id="ARBA00023228"/>
    </source>
</evidence>
<keyword evidence="14" id="KW-0472">Membrane</keyword>
<dbReference type="SMART" id="SM00184">
    <property type="entry name" value="RING"/>
    <property type="match status" value="1"/>
</dbReference>
<name>A0A2J5I9S3_9EURO</name>
<dbReference type="InterPro" id="IPR051878">
    <property type="entry name" value="ZNRF_ubiq-protein_ligase"/>
</dbReference>
<dbReference type="SUPFAM" id="SSF57903">
    <property type="entry name" value="FYVE/PHD zinc finger"/>
    <property type="match status" value="1"/>
</dbReference>
<evidence type="ECO:0000256" key="6">
    <source>
        <dbReference type="ARBA" id="ARBA00012483"/>
    </source>
</evidence>
<evidence type="ECO:0000256" key="11">
    <source>
        <dbReference type="ARBA" id="ARBA00022771"/>
    </source>
</evidence>
<feature type="compositionally biased region" description="Pro residues" evidence="18">
    <location>
        <begin position="122"/>
        <end position="138"/>
    </location>
</feature>
<dbReference type="InterPro" id="IPR001841">
    <property type="entry name" value="Znf_RING"/>
</dbReference>
<dbReference type="GO" id="GO:0016020">
    <property type="term" value="C:membrane"/>
    <property type="evidence" value="ECO:0007669"/>
    <property type="project" value="UniProtKB-SubCell"/>
</dbReference>
<reference evidence="22" key="1">
    <citation type="submission" date="2017-12" db="EMBL/GenBank/DDBJ databases">
        <authorList>
            <consortium name="DOE Joint Genome Institute"/>
            <person name="Mondo S.J."/>
            <person name="Kjaerbolling I."/>
            <person name="Vesth T.C."/>
            <person name="Frisvad J.C."/>
            <person name="Nybo J.L."/>
            <person name="Theobald S."/>
            <person name="Kuo A."/>
            <person name="Bowyer P."/>
            <person name="Matsuda Y."/>
            <person name="Lyhne E.K."/>
            <person name="Kogle M.E."/>
            <person name="Clum A."/>
            <person name="Lipzen A."/>
            <person name="Salamov A."/>
            <person name="Ngan C.Y."/>
            <person name="Daum C."/>
            <person name="Chiniquy J."/>
            <person name="Barry K."/>
            <person name="LaButti K."/>
            <person name="Haridas S."/>
            <person name="Simmons B.A."/>
            <person name="Magnuson J.K."/>
            <person name="Mortensen U.H."/>
            <person name="Larsen T.O."/>
            <person name="Grigoriev I.V."/>
            <person name="Baker S.E."/>
            <person name="Andersen M.R."/>
            <person name="Nordberg H.P."/>
            <person name="Cantor M.N."/>
            <person name="Hua S.X."/>
        </authorList>
    </citation>
    <scope>NUCLEOTIDE SEQUENCE [LARGE SCALE GENOMIC DNA]</scope>
    <source>
        <strain evidence="22">IBT 19404</strain>
    </source>
</reference>